<feature type="domain" description="Bacteriophage lysin" evidence="1">
    <location>
        <begin position="3"/>
        <end position="63"/>
    </location>
</feature>
<proteinExistence type="predicted"/>
<dbReference type="Proteomes" id="UP000290567">
    <property type="component" value="Unassembled WGS sequence"/>
</dbReference>
<reference evidence="3" key="1">
    <citation type="submission" date="2019-02" db="EMBL/GenBank/DDBJ databases">
        <title>Draft genome sequence of Enterococcus sp. Gos25-1.</title>
        <authorList>
            <person name="Tanaka N."/>
            <person name="Shiwa Y."/>
            <person name="Fujita N."/>
        </authorList>
    </citation>
    <scope>NUCLEOTIDE SEQUENCE [LARGE SCALE GENOMIC DNA]</scope>
    <source>
        <strain evidence="3">Gos25-1</strain>
    </source>
</reference>
<evidence type="ECO:0000313" key="2">
    <source>
        <dbReference type="EMBL" id="GCF95034.1"/>
    </source>
</evidence>
<evidence type="ECO:0000259" key="1">
    <source>
        <dbReference type="Pfam" id="PF05382"/>
    </source>
</evidence>
<sequence>MQKKMIGWFEARSGEVTYSLVQCLGLASYDRSSAVYLALISAGFLSKETTISNTDSLYRLEKRLLESLS</sequence>
<accession>A0A4P5PEH1</accession>
<dbReference type="AlphaFoldDB" id="A0A4P5PEH1"/>
<dbReference type="Pfam" id="PF05382">
    <property type="entry name" value="Amidase_5"/>
    <property type="match status" value="1"/>
</dbReference>
<comment type="caution">
    <text evidence="2">The sequence shown here is derived from an EMBL/GenBank/DDBJ whole genome shotgun (WGS) entry which is preliminary data.</text>
</comment>
<name>A0A4P5PEH1_9ENTE</name>
<keyword evidence="3" id="KW-1185">Reference proteome</keyword>
<gene>
    <name evidence="2" type="ORF">NRIC_29250</name>
</gene>
<dbReference type="EMBL" id="BJCC01000025">
    <property type="protein sequence ID" value="GCF95034.1"/>
    <property type="molecule type" value="Genomic_DNA"/>
</dbReference>
<organism evidence="2 3">
    <name type="scientific">Enterococcus florum</name>
    <dbReference type="NCBI Taxonomy" id="2480627"/>
    <lineage>
        <taxon>Bacteria</taxon>
        <taxon>Bacillati</taxon>
        <taxon>Bacillota</taxon>
        <taxon>Bacilli</taxon>
        <taxon>Lactobacillales</taxon>
        <taxon>Enterococcaceae</taxon>
        <taxon>Enterococcus</taxon>
    </lineage>
</organism>
<dbReference type="OrthoDB" id="2139777at2"/>
<dbReference type="InterPro" id="IPR008044">
    <property type="entry name" value="Phage_lysin"/>
</dbReference>
<evidence type="ECO:0000313" key="3">
    <source>
        <dbReference type="Proteomes" id="UP000290567"/>
    </source>
</evidence>
<protein>
    <recommendedName>
        <fullName evidence="1">Bacteriophage lysin domain-containing protein</fullName>
    </recommendedName>
</protein>
<dbReference type="RefSeq" id="WP_146623435.1">
    <property type="nucleotide sequence ID" value="NZ_BJCC01000025.1"/>
</dbReference>